<evidence type="ECO:0000313" key="2">
    <source>
        <dbReference type="EMBL" id="KAK9092342.1"/>
    </source>
</evidence>
<dbReference type="Proteomes" id="UP001420932">
    <property type="component" value="Unassembled WGS sequence"/>
</dbReference>
<name>A0AAP0EKD1_9MAGN</name>
<evidence type="ECO:0000256" key="1">
    <source>
        <dbReference type="SAM" id="MobiDB-lite"/>
    </source>
</evidence>
<proteinExistence type="predicted"/>
<dbReference type="EMBL" id="JBBNAF010000012">
    <property type="protein sequence ID" value="KAK9092342.1"/>
    <property type="molecule type" value="Genomic_DNA"/>
</dbReference>
<organism evidence="2 3">
    <name type="scientific">Stephania yunnanensis</name>
    <dbReference type="NCBI Taxonomy" id="152371"/>
    <lineage>
        <taxon>Eukaryota</taxon>
        <taxon>Viridiplantae</taxon>
        <taxon>Streptophyta</taxon>
        <taxon>Embryophyta</taxon>
        <taxon>Tracheophyta</taxon>
        <taxon>Spermatophyta</taxon>
        <taxon>Magnoliopsida</taxon>
        <taxon>Ranunculales</taxon>
        <taxon>Menispermaceae</taxon>
        <taxon>Menispermoideae</taxon>
        <taxon>Cissampelideae</taxon>
        <taxon>Stephania</taxon>
    </lineage>
</organism>
<feature type="region of interest" description="Disordered" evidence="1">
    <location>
        <begin position="24"/>
        <end position="61"/>
    </location>
</feature>
<keyword evidence="3" id="KW-1185">Reference proteome</keyword>
<feature type="compositionally biased region" description="Basic and acidic residues" evidence="1">
    <location>
        <begin position="43"/>
        <end position="55"/>
    </location>
</feature>
<sequence length="61" mass="7074">MSESRFEMSHQRLKAFDVIDLSANQTSDMENRWNNNSSYETSGQHKQDHESKGLDGIHYAN</sequence>
<comment type="caution">
    <text evidence="2">The sequence shown here is derived from an EMBL/GenBank/DDBJ whole genome shotgun (WGS) entry which is preliminary data.</text>
</comment>
<evidence type="ECO:0000313" key="3">
    <source>
        <dbReference type="Proteomes" id="UP001420932"/>
    </source>
</evidence>
<accession>A0AAP0EKD1</accession>
<protein>
    <submittedName>
        <fullName evidence="2">Uncharacterized protein</fullName>
    </submittedName>
</protein>
<reference evidence="2 3" key="1">
    <citation type="submission" date="2024-01" db="EMBL/GenBank/DDBJ databases">
        <title>Genome assemblies of Stephania.</title>
        <authorList>
            <person name="Yang L."/>
        </authorList>
    </citation>
    <scope>NUCLEOTIDE SEQUENCE [LARGE SCALE GENOMIC DNA]</scope>
    <source>
        <strain evidence="2">YNDBR</strain>
        <tissue evidence="2">Leaf</tissue>
    </source>
</reference>
<feature type="compositionally biased region" description="Polar residues" evidence="1">
    <location>
        <begin position="24"/>
        <end position="42"/>
    </location>
</feature>
<dbReference type="AlphaFoldDB" id="A0AAP0EKD1"/>
<gene>
    <name evidence="2" type="ORF">Syun_027253</name>
</gene>